<protein>
    <submittedName>
        <fullName evidence="2">Uncharacterized protein</fullName>
    </submittedName>
</protein>
<accession>A0A9P5TRN3</accession>
<feature type="region of interest" description="Disordered" evidence="1">
    <location>
        <begin position="307"/>
        <end position="327"/>
    </location>
</feature>
<feature type="compositionally biased region" description="Polar residues" evidence="1">
    <location>
        <begin position="153"/>
        <end position="181"/>
    </location>
</feature>
<name>A0A9P5TRN3_GYMJU</name>
<proteinExistence type="predicted"/>
<feature type="region of interest" description="Disordered" evidence="1">
    <location>
        <begin position="1"/>
        <end position="38"/>
    </location>
</feature>
<organism evidence="2 3">
    <name type="scientific">Gymnopilus junonius</name>
    <name type="common">Spectacular rustgill mushroom</name>
    <name type="synonym">Gymnopilus spectabilis subsp. junonius</name>
    <dbReference type="NCBI Taxonomy" id="109634"/>
    <lineage>
        <taxon>Eukaryota</taxon>
        <taxon>Fungi</taxon>
        <taxon>Dikarya</taxon>
        <taxon>Basidiomycota</taxon>
        <taxon>Agaricomycotina</taxon>
        <taxon>Agaricomycetes</taxon>
        <taxon>Agaricomycetidae</taxon>
        <taxon>Agaricales</taxon>
        <taxon>Agaricineae</taxon>
        <taxon>Hymenogastraceae</taxon>
        <taxon>Gymnopilus</taxon>
    </lineage>
</organism>
<feature type="compositionally biased region" description="Polar residues" evidence="1">
    <location>
        <begin position="228"/>
        <end position="242"/>
    </location>
</feature>
<evidence type="ECO:0000256" key="1">
    <source>
        <dbReference type="SAM" id="MobiDB-lite"/>
    </source>
</evidence>
<gene>
    <name evidence="2" type="ORF">CPB84DRAFT_1843938</name>
</gene>
<feature type="compositionally biased region" description="Basic residues" evidence="1">
    <location>
        <begin position="183"/>
        <end position="194"/>
    </location>
</feature>
<dbReference type="EMBL" id="JADNYJ010000014">
    <property type="protein sequence ID" value="KAF8907719.1"/>
    <property type="molecule type" value="Genomic_DNA"/>
</dbReference>
<dbReference type="AlphaFoldDB" id="A0A9P5TRN3"/>
<evidence type="ECO:0000313" key="3">
    <source>
        <dbReference type="Proteomes" id="UP000724874"/>
    </source>
</evidence>
<comment type="caution">
    <text evidence="2">The sequence shown here is derived from an EMBL/GenBank/DDBJ whole genome shotgun (WGS) entry which is preliminary data.</text>
</comment>
<feature type="compositionally biased region" description="Acidic residues" evidence="1">
    <location>
        <begin position="1"/>
        <end position="28"/>
    </location>
</feature>
<feature type="region of interest" description="Disordered" evidence="1">
    <location>
        <begin position="153"/>
        <end position="252"/>
    </location>
</feature>
<keyword evidence="3" id="KW-1185">Reference proteome</keyword>
<reference evidence="2" key="1">
    <citation type="submission" date="2020-11" db="EMBL/GenBank/DDBJ databases">
        <authorList>
            <consortium name="DOE Joint Genome Institute"/>
            <person name="Ahrendt S."/>
            <person name="Riley R."/>
            <person name="Andreopoulos W."/>
            <person name="LaButti K."/>
            <person name="Pangilinan J."/>
            <person name="Ruiz-duenas F.J."/>
            <person name="Barrasa J.M."/>
            <person name="Sanchez-Garcia M."/>
            <person name="Camarero S."/>
            <person name="Miyauchi S."/>
            <person name="Serrano A."/>
            <person name="Linde D."/>
            <person name="Babiker R."/>
            <person name="Drula E."/>
            <person name="Ayuso-Fernandez I."/>
            <person name="Pacheco R."/>
            <person name="Padilla G."/>
            <person name="Ferreira P."/>
            <person name="Barriuso J."/>
            <person name="Kellner H."/>
            <person name="Castanera R."/>
            <person name="Alfaro M."/>
            <person name="Ramirez L."/>
            <person name="Pisabarro A.G."/>
            <person name="Kuo A."/>
            <person name="Tritt A."/>
            <person name="Lipzen A."/>
            <person name="He G."/>
            <person name="Yan M."/>
            <person name="Ng V."/>
            <person name="Cullen D."/>
            <person name="Martin F."/>
            <person name="Rosso M.-N."/>
            <person name="Henrissat B."/>
            <person name="Hibbett D."/>
            <person name="Martinez A.T."/>
            <person name="Grigoriev I.V."/>
        </authorList>
    </citation>
    <scope>NUCLEOTIDE SEQUENCE</scope>
    <source>
        <strain evidence="2">AH 44721</strain>
    </source>
</reference>
<evidence type="ECO:0000313" key="2">
    <source>
        <dbReference type="EMBL" id="KAF8907719.1"/>
    </source>
</evidence>
<dbReference type="Proteomes" id="UP000724874">
    <property type="component" value="Unassembled WGS sequence"/>
</dbReference>
<sequence length="387" mass="42406">MDVDYEDEYEYEDGYEGEGENEDEDTDQNQDQGRHEYVEPPRIPDCIVYISPGVWARVAPSDTNIGTHTRWMYGYHLPILPPLKVSHPEPYVDESEDEGKVKVEPATDPVLYRTVFGGDSSLSSFSSFSSLDSAGRSGASFSDLSSTQLSPTTSYEILSSPPASIQTFNTPSAPNRVPQTPSRSRRRRGKRKAPVTKPAPAIARPTSPGSGPIRTRSPRSPRPLGRAPTQQWTTDATGNPVSATAGLGNFSPVRPLVRSNPFYKPVERGGPKPADLYRIHADQLVLLMAQGKQVAQIVKVEGDDNESDMLRGASEMRPIPTRPAPAAPTAECSNHHYMLGPERQSTEIIDHETFNPGPAEVVGVYPSEWVRCQMIQKAGGRVPTDPI</sequence>